<keyword evidence="2" id="KW-1185">Reference proteome</keyword>
<dbReference type="Proteomes" id="UP001153332">
    <property type="component" value="Unassembled WGS sequence"/>
</dbReference>
<evidence type="ECO:0000313" key="1">
    <source>
        <dbReference type="EMBL" id="KAJ8122073.1"/>
    </source>
</evidence>
<name>A0ACC2J3M2_9PEZI</name>
<comment type="caution">
    <text evidence="1">The sequence shown here is derived from an EMBL/GenBank/DDBJ whole genome shotgun (WGS) entry which is preliminary data.</text>
</comment>
<reference evidence="1" key="1">
    <citation type="submission" date="2022-12" db="EMBL/GenBank/DDBJ databases">
        <title>Genome Sequence of Lasiodiplodia mahajangana.</title>
        <authorList>
            <person name="Buettner E."/>
        </authorList>
    </citation>
    <scope>NUCLEOTIDE SEQUENCE</scope>
    <source>
        <strain evidence="1">VT137</strain>
    </source>
</reference>
<evidence type="ECO:0000313" key="2">
    <source>
        <dbReference type="Proteomes" id="UP001153332"/>
    </source>
</evidence>
<proteinExistence type="predicted"/>
<protein>
    <submittedName>
        <fullName evidence="1">Uncharacterized protein</fullName>
    </submittedName>
</protein>
<sequence>MIVRRLMIVSTHFNHGSRTFTAAAAIAAQIATLVSSSTKINREKLYPLPTARFQGRLHEQGDIRAAADRRRASFGGSIASEPKHTSSFSPSVKPLMLAGASKTAALTPKLKRVGITKTTWNSISRSVVATSTS</sequence>
<dbReference type="EMBL" id="JAPUUL010003657">
    <property type="protein sequence ID" value="KAJ8122073.1"/>
    <property type="molecule type" value="Genomic_DNA"/>
</dbReference>
<organism evidence="1 2">
    <name type="scientific">Lasiodiplodia mahajangana</name>
    <dbReference type="NCBI Taxonomy" id="1108764"/>
    <lineage>
        <taxon>Eukaryota</taxon>
        <taxon>Fungi</taxon>
        <taxon>Dikarya</taxon>
        <taxon>Ascomycota</taxon>
        <taxon>Pezizomycotina</taxon>
        <taxon>Dothideomycetes</taxon>
        <taxon>Dothideomycetes incertae sedis</taxon>
        <taxon>Botryosphaeriales</taxon>
        <taxon>Botryosphaeriaceae</taxon>
        <taxon>Lasiodiplodia</taxon>
    </lineage>
</organism>
<accession>A0ACC2J3M2</accession>
<gene>
    <name evidence="1" type="ORF">O1611_g9936</name>
</gene>